<keyword evidence="3" id="KW-1185">Reference proteome</keyword>
<organism evidence="2 3">
    <name type="scientific">Haloferula helveola</name>
    <dbReference type="NCBI Taxonomy" id="490095"/>
    <lineage>
        <taxon>Bacteria</taxon>
        <taxon>Pseudomonadati</taxon>
        <taxon>Verrucomicrobiota</taxon>
        <taxon>Verrucomicrobiia</taxon>
        <taxon>Verrucomicrobiales</taxon>
        <taxon>Verrucomicrobiaceae</taxon>
        <taxon>Haloferula</taxon>
    </lineage>
</organism>
<dbReference type="Proteomes" id="UP001374893">
    <property type="component" value="Chromosome"/>
</dbReference>
<evidence type="ECO:0008006" key="4">
    <source>
        <dbReference type="Google" id="ProtNLM"/>
    </source>
</evidence>
<proteinExistence type="predicted"/>
<dbReference type="RefSeq" id="WP_338685987.1">
    <property type="nucleotide sequence ID" value="NZ_AP024702.1"/>
</dbReference>
<name>A0ABN6HA13_9BACT</name>
<sequence length="399" mass="43587">MQASSFQPYFENFGQPGAPHAGSINAAAGVALDRELRAPVDAPGRGFLLRSPRAGYGKTHLLEKLRQGLSGTHEFLPLRPLDGRHVHPGAAIEDALRRLTRQLPASGGLTSLDIHARHLFAHGLQPLVVSGEVPCQDREAAAMALRKRPVETFDFHHPQAVTAHWTRENFEVLGPRLSLEISRSTGGSLNQVAFWVAALFRFAIASPEHPGRAGTLLQHAADGADAERFGTFLALISRLKRVVLVVDDLEGVHGDPGGARRVAGFLASVRQDAPRIDIVVSINDDVWESSFMPALSGGLRDRLSEVPIRLDALDDDKIVSLLASRGHGSNAREIINRLELRPEDRYSRRVLRLAEDLLKREPELNVSPAEESEAEDGDEEPAPFEKVEDSPLATVGEER</sequence>
<accession>A0ABN6HA13</accession>
<protein>
    <recommendedName>
        <fullName evidence="4">ATP-binding protein</fullName>
    </recommendedName>
</protein>
<evidence type="ECO:0000313" key="3">
    <source>
        <dbReference type="Proteomes" id="UP001374893"/>
    </source>
</evidence>
<dbReference type="EMBL" id="AP024702">
    <property type="protein sequence ID" value="BCX49404.1"/>
    <property type="molecule type" value="Genomic_DNA"/>
</dbReference>
<evidence type="ECO:0000313" key="2">
    <source>
        <dbReference type="EMBL" id="BCX49404.1"/>
    </source>
</evidence>
<feature type="compositionally biased region" description="Acidic residues" evidence="1">
    <location>
        <begin position="370"/>
        <end position="382"/>
    </location>
</feature>
<gene>
    <name evidence="2" type="ORF">HAHE_33120</name>
</gene>
<feature type="region of interest" description="Disordered" evidence="1">
    <location>
        <begin position="362"/>
        <end position="399"/>
    </location>
</feature>
<evidence type="ECO:0000256" key="1">
    <source>
        <dbReference type="SAM" id="MobiDB-lite"/>
    </source>
</evidence>
<reference evidence="2 3" key="1">
    <citation type="submission" date="2021-06" db="EMBL/GenBank/DDBJ databases">
        <title>Complete genome of Haloferula helveola possessing various polysaccharide degrading enzymes.</title>
        <authorList>
            <person name="Takami H."/>
            <person name="Huang C."/>
            <person name="Hamasaki K."/>
        </authorList>
    </citation>
    <scope>NUCLEOTIDE SEQUENCE [LARGE SCALE GENOMIC DNA]</scope>
    <source>
        <strain evidence="2 3">CN-1</strain>
    </source>
</reference>